<dbReference type="PROSITE" id="PS50111">
    <property type="entry name" value="CHEMOTAXIS_TRANSDUC_2"/>
    <property type="match status" value="1"/>
</dbReference>
<keyword evidence="3 5" id="KW-0807">Transducer</keyword>
<dbReference type="Pfam" id="PF00015">
    <property type="entry name" value="MCPsignal"/>
    <property type="match status" value="1"/>
</dbReference>
<sequence>MTEQTSTATGLASLRDAFSKYMVYFVWLNVVLVIATTLVVGTMPVWALGGCAVLVAGAATLAWLKFGSAVETRLITSMSLAVLVALFVAALSNPDPVASFQLDGHLYFFAVLAILAGYVDRRAIVGYAAVVAVHHVVLDLTFPALLFPGGENFARVMMHAVIVVVEAAALIWVVGRLEAAFESAAAAITQARAAQEQAKAMQTAETERNEADRQNQVRIGQRIEDFRHEIEQKIAGVLAQVQEMRSASGELGSVAENTAVEANEASTASQTASSNVQTVASAAEELSSSIAEISRQVDQTTKIVNDATRGAQNSNQKIAGLAEATNRIGEVVTLIQAIAEQTNLLALNATIEAARAGEAGKGFAVVAAEVKELATQTSKATEEISSQISSIQAETQEAVQAIGAIASTMDQVNTYTASIASAVEQQGAATNEISRNVGEAANGTNRVTEIFGSVSKAVEQTSQSASIVGNAASELEAEAISMRQAVEDFLQDVRAA</sequence>
<evidence type="ECO:0000259" key="8">
    <source>
        <dbReference type="PROSITE" id="PS50192"/>
    </source>
</evidence>
<comment type="caution">
    <text evidence="9">The sequence shown here is derived from an EMBL/GenBank/DDBJ whole genome shotgun (WGS) entry which is preliminary data.</text>
</comment>
<evidence type="ECO:0000256" key="3">
    <source>
        <dbReference type="ARBA" id="ARBA00023224"/>
    </source>
</evidence>
<dbReference type="GO" id="GO:0005886">
    <property type="term" value="C:plasma membrane"/>
    <property type="evidence" value="ECO:0007669"/>
    <property type="project" value="UniProtKB-SubCell"/>
</dbReference>
<dbReference type="PROSITE" id="PS50192">
    <property type="entry name" value="T_SNARE"/>
    <property type="match status" value="1"/>
</dbReference>
<keyword evidence="6" id="KW-0472">Membrane</keyword>
<reference evidence="9" key="1">
    <citation type="journal article" date="2014" name="Int. J. Syst. Evol. Microbiol.">
        <title>Complete genome sequence of Corynebacterium casei LMG S-19264T (=DSM 44701T), isolated from a smear-ripened cheese.</title>
        <authorList>
            <consortium name="US DOE Joint Genome Institute (JGI-PGF)"/>
            <person name="Walter F."/>
            <person name="Albersmeier A."/>
            <person name="Kalinowski J."/>
            <person name="Ruckert C."/>
        </authorList>
    </citation>
    <scope>NUCLEOTIDE SEQUENCE</scope>
    <source>
        <strain evidence="9">CGMCC 1.12426</strain>
    </source>
</reference>
<feature type="transmembrane region" description="Helical" evidence="6">
    <location>
        <begin position="74"/>
        <end position="92"/>
    </location>
</feature>
<accession>A0A916THC4</accession>
<protein>
    <recommendedName>
        <fullName evidence="11">Methyl-accepting chemotaxis protein</fullName>
    </recommendedName>
</protein>
<evidence type="ECO:0000313" key="9">
    <source>
        <dbReference type="EMBL" id="GGB45514.1"/>
    </source>
</evidence>
<dbReference type="RefSeq" id="WP_150495590.1">
    <property type="nucleotide sequence ID" value="NZ_BMFA01000004.1"/>
</dbReference>
<feature type="transmembrane region" description="Helical" evidence="6">
    <location>
        <begin position="104"/>
        <end position="120"/>
    </location>
</feature>
<comment type="similarity">
    <text evidence="4">Belongs to the methyl-accepting chemotaxis (MCP) protein family.</text>
</comment>
<dbReference type="Proteomes" id="UP000605148">
    <property type="component" value="Unassembled WGS sequence"/>
</dbReference>
<gene>
    <name evidence="9" type="ORF">GCM10011316_16970</name>
</gene>
<feature type="domain" description="T-SNARE coiled-coil homology" evidence="8">
    <location>
        <begin position="392"/>
        <end position="454"/>
    </location>
</feature>
<keyword evidence="6" id="KW-0812">Transmembrane</keyword>
<keyword evidence="6" id="KW-1133">Transmembrane helix</keyword>
<keyword evidence="2" id="KW-1003">Cell membrane</keyword>
<feature type="transmembrane region" description="Helical" evidence="6">
    <location>
        <begin position="153"/>
        <end position="174"/>
    </location>
</feature>
<evidence type="ECO:0000256" key="6">
    <source>
        <dbReference type="SAM" id="Phobius"/>
    </source>
</evidence>
<evidence type="ECO:0008006" key="11">
    <source>
        <dbReference type="Google" id="ProtNLM"/>
    </source>
</evidence>
<feature type="domain" description="Methyl-accepting transducer" evidence="7">
    <location>
        <begin position="233"/>
        <end position="476"/>
    </location>
</feature>
<dbReference type="PANTHER" id="PTHR32089:SF112">
    <property type="entry name" value="LYSOZYME-LIKE PROTEIN-RELATED"/>
    <property type="match status" value="1"/>
</dbReference>
<dbReference type="SMART" id="SM00283">
    <property type="entry name" value="MA"/>
    <property type="match status" value="1"/>
</dbReference>
<evidence type="ECO:0000313" key="10">
    <source>
        <dbReference type="Proteomes" id="UP000605148"/>
    </source>
</evidence>
<name>A0A916THC4_9HYPH</name>
<dbReference type="SUPFAM" id="SSF58104">
    <property type="entry name" value="Methyl-accepting chemotaxis protein (MCP) signaling domain"/>
    <property type="match status" value="1"/>
</dbReference>
<evidence type="ECO:0000259" key="7">
    <source>
        <dbReference type="PROSITE" id="PS50111"/>
    </source>
</evidence>
<evidence type="ECO:0000256" key="4">
    <source>
        <dbReference type="ARBA" id="ARBA00029447"/>
    </source>
</evidence>
<dbReference type="InterPro" id="IPR000727">
    <property type="entry name" value="T_SNARE_dom"/>
</dbReference>
<dbReference type="InterPro" id="IPR004089">
    <property type="entry name" value="MCPsignal_dom"/>
</dbReference>
<feature type="transmembrane region" description="Helical" evidence="6">
    <location>
        <begin position="127"/>
        <end position="147"/>
    </location>
</feature>
<evidence type="ECO:0000256" key="5">
    <source>
        <dbReference type="PROSITE-ProRule" id="PRU00284"/>
    </source>
</evidence>
<feature type="transmembrane region" description="Helical" evidence="6">
    <location>
        <begin position="21"/>
        <end position="40"/>
    </location>
</feature>
<dbReference type="GO" id="GO:0007165">
    <property type="term" value="P:signal transduction"/>
    <property type="evidence" value="ECO:0007669"/>
    <property type="project" value="UniProtKB-KW"/>
</dbReference>
<keyword evidence="10" id="KW-1185">Reference proteome</keyword>
<comment type="subcellular location">
    <subcellularLocation>
        <location evidence="1">Cell inner membrane</location>
        <topology evidence="1">Multi-pass membrane protein</topology>
    </subcellularLocation>
</comment>
<organism evidence="9 10">
    <name type="scientific">Roseibium aquae</name>
    <dbReference type="NCBI Taxonomy" id="1323746"/>
    <lineage>
        <taxon>Bacteria</taxon>
        <taxon>Pseudomonadati</taxon>
        <taxon>Pseudomonadota</taxon>
        <taxon>Alphaproteobacteria</taxon>
        <taxon>Hyphomicrobiales</taxon>
        <taxon>Stappiaceae</taxon>
        <taxon>Roseibium</taxon>
    </lineage>
</organism>
<dbReference type="Gene3D" id="1.10.287.950">
    <property type="entry name" value="Methyl-accepting chemotaxis protein"/>
    <property type="match status" value="1"/>
</dbReference>
<dbReference type="EMBL" id="BMFA01000004">
    <property type="protein sequence ID" value="GGB45514.1"/>
    <property type="molecule type" value="Genomic_DNA"/>
</dbReference>
<dbReference type="PANTHER" id="PTHR32089">
    <property type="entry name" value="METHYL-ACCEPTING CHEMOTAXIS PROTEIN MCPB"/>
    <property type="match status" value="1"/>
</dbReference>
<evidence type="ECO:0000256" key="2">
    <source>
        <dbReference type="ARBA" id="ARBA00022519"/>
    </source>
</evidence>
<feature type="transmembrane region" description="Helical" evidence="6">
    <location>
        <begin position="46"/>
        <end position="67"/>
    </location>
</feature>
<dbReference type="OrthoDB" id="354287at2"/>
<keyword evidence="2" id="KW-0997">Cell inner membrane</keyword>
<evidence type="ECO:0000256" key="1">
    <source>
        <dbReference type="ARBA" id="ARBA00004429"/>
    </source>
</evidence>
<dbReference type="AlphaFoldDB" id="A0A916THC4"/>
<reference evidence="9" key="2">
    <citation type="submission" date="2020-09" db="EMBL/GenBank/DDBJ databases">
        <authorList>
            <person name="Sun Q."/>
            <person name="Zhou Y."/>
        </authorList>
    </citation>
    <scope>NUCLEOTIDE SEQUENCE</scope>
    <source>
        <strain evidence="9">CGMCC 1.12426</strain>
    </source>
</reference>
<proteinExistence type="inferred from homology"/>